<sequence length="228" mass="25566">MIRVQTFRFRELAVDTGWITRELGFSSTKVPENWQKKLDRALEFAENLTDISASWQVLRVDPEVPNQRMIQLEEALFTVGKTIARELHNSQQAALFICTAGAVIDTEAKRQSQSGDADYGKVLGLVGIAIAEAVADRVHEKVKQIAAKRDFKVTNRYSPGYCHWHIADQHQLFALFGDENCGVNVTKSASLDPVNSVSGIVGLGSHVEFHGYQCKLCKLEHCMHRRVQ</sequence>
<protein>
    <submittedName>
        <fullName evidence="2">Cobalamin-dependent methionine synthase-like protein</fullName>
    </submittedName>
</protein>
<dbReference type="Proteomes" id="UP000283387">
    <property type="component" value="Unassembled WGS sequence"/>
</dbReference>
<evidence type="ECO:0000313" key="2">
    <source>
        <dbReference type="EMBL" id="RKD90271.1"/>
    </source>
</evidence>
<keyword evidence="3" id="KW-1185">Reference proteome</keyword>
<feature type="domain" description="AdoMet activation" evidence="1">
    <location>
        <begin position="88"/>
        <end position="206"/>
    </location>
</feature>
<dbReference type="EMBL" id="RAPN01000001">
    <property type="protein sequence ID" value="RKD90271.1"/>
    <property type="molecule type" value="Genomic_DNA"/>
</dbReference>
<dbReference type="OrthoDB" id="1420678at2"/>
<name>A0A419W483_9BACT</name>
<dbReference type="SUPFAM" id="SSF56507">
    <property type="entry name" value="Methionine synthase activation domain-like"/>
    <property type="match status" value="1"/>
</dbReference>
<proteinExistence type="predicted"/>
<dbReference type="GO" id="GO:0008705">
    <property type="term" value="F:methionine synthase activity"/>
    <property type="evidence" value="ECO:0007669"/>
    <property type="project" value="InterPro"/>
</dbReference>
<comment type="caution">
    <text evidence="2">The sequence shown here is derived from an EMBL/GenBank/DDBJ whole genome shotgun (WGS) entry which is preliminary data.</text>
</comment>
<evidence type="ECO:0000259" key="1">
    <source>
        <dbReference type="Pfam" id="PF02965"/>
    </source>
</evidence>
<gene>
    <name evidence="2" type="ORF">BC643_0607</name>
</gene>
<dbReference type="AlphaFoldDB" id="A0A419W483"/>
<accession>A0A419W483</accession>
<dbReference type="InterPro" id="IPR004223">
    <property type="entry name" value="VitB12-dep_Met_synth_activ_dom"/>
</dbReference>
<dbReference type="InterPro" id="IPR037010">
    <property type="entry name" value="VitB12-dep_Met_synth_activ_sf"/>
</dbReference>
<organism evidence="2 3">
    <name type="scientific">Mangrovibacterium diazotrophicum</name>
    <dbReference type="NCBI Taxonomy" id="1261403"/>
    <lineage>
        <taxon>Bacteria</taxon>
        <taxon>Pseudomonadati</taxon>
        <taxon>Bacteroidota</taxon>
        <taxon>Bacteroidia</taxon>
        <taxon>Marinilabiliales</taxon>
        <taxon>Prolixibacteraceae</taxon>
        <taxon>Mangrovibacterium</taxon>
    </lineage>
</organism>
<dbReference type="Gene3D" id="3.40.109.40">
    <property type="match status" value="1"/>
</dbReference>
<dbReference type="RefSeq" id="WP_120271694.1">
    <property type="nucleotide sequence ID" value="NZ_RAPN01000001.1"/>
</dbReference>
<dbReference type="Pfam" id="PF02965">
    <property type="entry name" value="Met_synt_B12"/>
    <property type="match status" value="1"/>
</dbReference>
<evidence type="ECO:0000313" key="3">
    <source>
        <dbReference type="Proteomes" id="UP000283387"/>
    </source>
</evidence>
<reference evidence="2 3" key="1">
    <citation type="submission" date="2018-09" db="EMBL/GenBank/DDBJ databases">
        <title>Genomic Encyclopedia of Archaeal and Bacterial Type Strains, Phase II (KMG-II): from individual species to whole genera.</title>
        <authorList>
            <person name="Goeker M."/>
        </authorList>
    </citation>
    <scope>NUCLEOTIDE SEQUENCE [LARGE SCALE GENOMIC DNA]</scope>
    <source>
        <strain evidence="2 3">DSM 27148</strain>
    </source>
</reference>